<dbReference type="Proteomes" id="UP000249390">
    <property type="component" value="Unassembled WGS sequence"/>
</dbReference>
<keyword evidence="8" id="KW-0809">Transit peptide</keyword>
<feature type="transmembrane region" description="Helical" evidence="13">
    <location>
        <begin position="431"/>
        <end position="458"/>
    </location>
</feature>
<keyword evidence="4" id="KW-0934">Plastid</keyword>
<comment type="subcellular location">
    <subcellularLocation>
        <location evidence="1">Plastid</location>
        <location evidence="1">Chloroplast membrane</location>
        <topology evidence="1">Multi-pass membrane protein</topology>
    </subcellularLocation>
</comment>
<comment type="caution">
    <text evidence="15">The sequence shown here is derived from an EMBL/GenBank/DDBJ whole genome shotgun (WGS) entry which is preliminary data.</text>
</comment>
<evidence type="ECO:0000256" key="12">
    <source>
        <dbReference type="SAM" id="MobiDB-lite"/>
    </source>
</evidence>
<feature type="transmembrane region" description="Helical" evidence="13">
    <location>
        <begin position="225"/>
        <end position="244"/>
    </location>
</feature>
<evidence type="ECO:0000256" key="6">
    <source>
        <dbReference type="ARBA" id="ARBA00022692"/>
    </source>
</evidence>
<keyword evidence="6 13" id="KW-0812">Transmembrane</keyword>
<gene>
    <name evidence="15" type="ORF">DM860_010788</name>
</gene>
<keyword evidence="10" id="KW-0482">Metalloprotease</keyword>
<evidence type="ECO:0000256" key="13">
    <source>
        <dbReference type="SAM" id="Phobius"/>
    </source>
</evidence>
<dbReference type="EMBL" id="NQVE01000050">
    <property type="protein sequence ID" value="RAL51286.1"/>
    <property type="molecule type" value="Genomic_DNA"/>
</dbReference>
<protein>
    <recommendedName>
        <fullName evidence="14">Peptidase M50 domain-containing protein</fullName>
    </recommendedName>
</protein>
<keyword evidence="11 13" id="KW-0472">Membrane</keyword>
<keyword evidence="7" id="KW-0378">Hydrolase</keyword>
<name>A0A328E1I6_9ASTE</name>
<dbReference type="GO" id="GO:0031969">
    <property type="term" value="C:chloroplast membrane"/>
    <property type="evidence" value="ECO:0007669"/>
    <property type="project" value="UniProtKB-SubCell"/>
</dbReference>
<evidence type="ECO:0000256" key="2">
    <source>
        <dbReference type="ARBA" id="ARBA00007931"/>
    </source>
</evidence>
<sequence>MSFPAVCRGDAVPVLRRSSCFHFSFQPMLLPCSAVSRRKPIDFPTRRSIRIRFNVKRGDFFRCSATETGPDKNENEEKKLHEEEASLGSTDSLSSNDSQPSSSSDQDDIENPVASGSPLPGLKPQNLDEAIKIPKETIDILREQVFGFDTFFVTSQEPYEGGVLFKGNIRGQAARSYEKISTRLQDRFGDMYKLFLLINPADDKPIAVVIPKITLQPDRTAVPEWVAAGAFGLVTLFTLLLRNVPALQANLLSVFDNYDLLVNGLPGALVTALILGVHEIGHIFVAQKAGVKLGIPYFVPSWQIGSFGAITRILNIVPKREELLKVAVAGPLAGFSLGFILFLLGFIIPPADGIGVVVDPSVFHQSFLAGGVAKLLLGEALKEGVPITLNPLVLWSWAGLLINAINCIPAGDLDGGRISFSIWGRKASARLSAVSIGLLGISSLFSDVAFYWAILIFLLQRGPVAPLSEEISEPDNKYIALGIAVLLVGLLVCLPYPFLFNSDVALMSSSDIL</sequence>
<dbReference type="Pfam" id="PF02163">
    <property type="entry name" value="Peptidase_M50"/>
    <property type="match status" value="1"/>
</dbReference>
<organism evidence="15 16">
    <name type="scientific">Cuscuta australis</name>
    <dbReference type="NCBI Taxonomy" id="267555"/>
    <lineage>
        <taxon>Eukaryota</taxon>
        <taxon>Viridiplantae</taxon>
        <taxon>Streptophyta</taxon>
        <taxon>Embryophyta</taxon>
        <taxon>Tracheophyta</taxon>
        <taxon>Spermatophyta</taxon>
        <taxon>Magnoliopsida</taxon>
        <taxon>eudicotyledons</taxon>
        <taxon>Gunneridae</taxon>
        <taxon>Pentapetalae</taxon>
        <taxon>asterids</taxon>
        <taxon>lamiids</taxon>
        <taxon>Solanales</taxon>
        <taxon>Convolvulaceae</taxon>
        <taxon>Cuscuteae</taxon>
        <taxon>Cuscuta</taxon>
        <taxon>Cuscuta subgen. Grammica</taxon>
        <taxon>Cuscuta sect. Cleistogrammica</taxon>
    </lineage>
</organism>
<evidence type="ECO:0000256" key="10">
    <source>
        <dbReference type="ARBA" id="ARBA00023049"/>
    </source>
</evidence>
<dbReference type="InterPro" id="IPR008915">
    <property type="entry name" value="Peptidase_M50"/>
</dbReference>
<dbReference type="CDD" id="cd06160">
    <property type="entry name" value="S2P-M50_like_2"/>
    <property type="match status" value="1"/>
</dbReference>
<dbReference type="PANTHER" id="PTHR31412">
    <property type="entry name" value="ZINC METALLOPROTEASE EGY1"/>
    <property type="match status" value="1"/>
</dbReference>
<evidence type="ECO:0000256" key="11">
    <source>
        <dbReference type="ARBA" id="ARBA00023136"/>
    </source>
</evidence>
<feature type="transmembrane region" description="Helical" evidence="13">
    <location>
        <begin position="265"/>
        <end position="285"/>
    </location>
</feature>
<feature type="transmembrane region" description="Helical" evidence="13">
    <location>
        <begin position="478"/>
        <end position="499"/>
    </location>
</feature>
<feature type="region of interest" description="Disordered" evidence="12">
    <location>
        <begin position="64"/>
        <end position="125"/>
    </location>
</feature>
<keyword evidence="5" id="KW-0645">Protease</keyword>
<keyword evidence="16" id="KW-1185">Reference proteome</keyword>
<evidence type="ECO:0000256" key="7">
    <source>
        <dbReference type="ARBA" id="ARBA00022801"/>
    </source>
</evidence>
<reference evidence="15 16" key="1">
    <citation type="submission" date="2018-06" db="EMBL/GenBank/DDBJ databases">
        <title>The Genome of Cuscuta australis (Dodder) Provides Insight into the Evolution of Plant Parasitism.</title>
        <authorList>
            <person name="Liu H."/>
        </authorList>
    </citation>
    <scope>NUCLEOTIDE SEQUENCE [LARGE SCALE GENOMIC DNA]</scope>
    <source>
        <strain evidence="16">cv. Yunnan</strain>
        <tissue evidence="15">Vines</tissue>
    </source>
</reference>
<dbReference type="InterPro" id="IPR044838">
    <property type="entry name" value="EGY1-like"/>
</dbReference>
<evidence type="ECO:0000256" key="3">
    <source>
        <dbReference type="ARBA" id="ARBA00022528"/>
    </source>
</evidence>
<feature type="compositionally biased region" description="Low complexity" evidence="12">
    <location>
        <begin position="86"/>
        <end position="104"/>
    </location>
</feature>
<comment type="similarity">
    <text evidence="2">Belongs to the peptidase M50B family.</text>
</comment>
<evidence type="ECO:0000256" key="9">
    <source>
        <dbReference type="ARBA" id="ARBA00022989"/>
    </source>
</evidence>
<keyword evidence="3" id="KW-0150">Chloroplast</keyword>
<evidence type="ECO:0000259" key="14">
    <source>
        <dbReference type="Pfam" id="PF02163"/>
    </source>
</evidence>
<dbReference type="GO" id="GO:0006508">
    <property type="term" value="P:proteolysis"/>
    <property type="evidence" value="ECO:0007669"/>
    <property type="project" value="UniProtKB-KW"/>
</dbReference>
<dbReference type="AlphaFoldDB" id="A0A328E1I6"/>
<feature type="domain" description="Peptidase M50" evidence="14">
    <location>
        <begin position="268"/>
        <end position="429"/>
    </location>
</feature>
<feature type="transmembrane region" description="Helical" evidence="13">
    <location>
        <begin position="297"/>
        <end position="314"/>
    </location>
</feature>
<accession>A0A328E1I6</accession>
<dbReference type="PANTHER" id="PTHR31412:SF5">
    <property type="entry name" value="ZINC METALLOPROTEASE EGY2, CHLOROPLASTIC-RELATED"/>
    <property type="match status" value="1"/>
</dbReference>
<dbReference type="GO" id="GO:0008237">
    <property type="term" value="F:metallopeptidase activity"/>
    <property type="evidence" value="ECO:0007669"/>
    <property type="project" value="UniProtKB-KW"/>
</dbReference>
<keyword evidence="9 13" id="KW-1133">Transmembrane helix</keyword>
<feature type="transmembrane region" description="Helical" evidence="13">
    <location>
        <begin position="326"/>
        <end position="348"/>
    </location>
</feature>
<proteinExistence type="inferred from homology"/>
<evidence type="ECO:0000256" key="5">
    <source>
        <dbReference type="ARBA" id="ARBA00022670"/>
    </source>
</evidence>
<feature type="compositionally biased region" description="Basic and acidic residues" evidence="12">
    <location>
        <begin position="69"/>
        <end position="84"/>
    </location>
</feature>
<evidence type="ECO:0000256" key="4">
    <source>
        <dbReference type="ARBA" id="ARBA00022640"/>
    </source>
</evidence>
<evidence type="ECO:0000313" key="16">
    <source>
        <dbReference type="Proteomes" id="UP000249390"/>
    </source>
</evidence>
<evidence type="ECO:0000256" key="8">
    <source>
        <dbReference type="ARBA" id="ARBA00022946"/>
    </source>
</evidence>
<evidence type="ECO:0000256" key="1">
    <source>
        <dbReference type="ARBA" id="ARBA00004508"/>
    </source>
</evidence>
<evidence type="ECO:0000313" key="15">
    <source>
        <dbReference type="EMBL" id="RAL51286.1"/>
    </source>
</evidence>